<dbReference type="KEGG" id="csaz:Cs308_0124"/>
<proteinExistence type="predicted"/>
<protein>
    <submittedName>
        <fullName evidence="1">Uncharacterized protein</fullName>
    </submittedName>
</protein>
<evidence type="ECO:0000313" key="1">
    <source>
        <dbReference type="EMBL" id="ANH78295.1"/>
    </source>
</evidence>
<sequence length="48" mass="5136">MDGVVLAPSDDVMTLACPPSMTDTQELVVPKSIPIILLDFLCSLMVDT</sequence>
<gene>
    <name evidence="1" type="ORF">Cs308_0124</name>
</gene>
<reference evidence="1 2" key="1">
    <citation type="submission" date="2016-03" db="EMBL/GenBank/DDBJ databases">
        <title>Culture-independent genomics supports pathogen discovery for uncultivable bacteria within the genus Chlamydia.</title>
        <authorList>
            <person name="Taylor-Brown A."/>
            <person name="Bachmann N.L."/>
            <person name="Borel N."/>
            <person name="Polkinghorne A."/>
        </authorList>
    </citation>
    <scope>NUCLEOTIDE SEQUENCE [LARGE SCALE GENOMIC DNA]</scope>
    <source>
        <strain evidence="1 2">2742-308</strain>
    </source>
</reference>
<dbReference type="EMBL" id="CP014639">
    <property type="protein sequence ID" value="ANH78295.1"/>
    <property type="molecule type" value="Genomic_DNA"/>
</dbReference>
<evidence type="ECO:0000313" key="2">
    <source>
        <dbReference type="Proteomes" id="UP000078162"/>
    </source>
</evidence>
<accession>A0A1A9HTX3</accession>
<organism evidence="1 2">
    <name type="scientific">Candidatus Chlamydia sanziniae</name>
    <dbReference type="NCBI Taxonomy" id="1806891"/>
    <lineage>
        <taxon>Bacteria</taxon>
        <taxon>Pseudomonadati</taxon>
        <taxon>Chlamydiota</taxon>
        <taxon>Chlamydiia</taxon>
        <taxon>Chlamydiales</taxon>
        <taxon>Chlamydiaceae</taxon>
        <taxon>Chlamydia/Chlamydophila group</taxon>
        <taxon>Chlamydia</taxon>
    </lineage>
</organism>
<name>A0A1A9HTX3_9CHLA</name>
<keyword evidence="2" id="KW-1185">Reference proteome</keyword>
<dbReference type="Proteomes" id="UP000078162">
    <property type="component" value="Chromosome"/>
</dbReference>
<dbReference type="AlphaFoldDB" id="A0A1A9HTX3"/>